<proteinExistence type="predicted"/>
<feature type="region of interest" description="Disordered" evidence="1">
    <location>
        <begin position="12"/>
        <end position="33"/>
    </location>
</feature>
<organism evidence="2">
    <name type="scientific">Ensete ventricosum</name>
    <name type="common">Abyssinian banana</name>
    <name type="synonym">Musa ensete</name>
    <dbReference type="NCBI Taxonomy" id="4639"/>
    <lineage>
        <taxon>Eukaryota</taxon>
        <taxon>Viridiplantae</taxon>
        <taxon>Streptophyta</taxon>
        <taxon>Embryophyta</taxon>
        <taxon>Tracheophyta</taxon>
        <taxon>Spermatophyta</taxon>
        <taxon>Magnoliopsida</taxon>
        <taxon>Liliopsida</taxon>
        <taxon>Zingiberales</taxon>
        <taxon>Musaceae</taxon>
        <taxon>Ensete</taxon>
    </lineage>
</organism>
<evidence type="ECO:0000313" key="2">
    <source>
        <dbReference type="EMBL" id="RZR72135.1"/>
    </source>
</evidence>
<sequence>MRSSEVFHFHGRKNAISDSEGGNTLPGRKRSHPESVYSGFIDRAFPLSSVSLESPCLIKADVILALAGSNGISWSTTYLARSSDQSIVNGANLPVSVHGERSQNHQIAEIPPPSDHSAIGSGGKDVGEEGCA</sequence>
<dbReference type="Proteomes" id="UP000290560">
    <property type="component" value="Unassembled WGS sequence"/>
</dbReference>
<evidence type="ECO:0000256" key="1">
    <source>
        <dbReference type="SAM" id="MobiDB-lite"/>
    </source>
</evidence>
<name>A0A445MD03_ENSVE</name>
<gene>
    <name evidence="2" type="ORF">BHM03_00010524</name>
</gene>
<dbReference type="EMBL" id="KV875633">
    <property type="protein sequence ID" value="RZR72135.1"/>
    <property type="molecule type" value="Genomic_DNA"/>
</dbReference>
<feature type="region of interest" description="Disordered" evidence="1">
    <location>
        <begin position="98"/>
        <end position="132"/>
    </location>
</feature>
<dbReference type="AlphaFoldDB" id="A0A445MD03"/>
<reference evidence="2" key="1">
    <citation type="journal article" date="2018" name="Data Brief">
        <title>Genome sequence data from 17 accessions of Ensete ventricosum, a staple food crop for millions in Ethiopia.</title>
        <authorList>
            <person name="Yemataw Z."/>
            <person name="Muzemil S."/>
            <person name="Ambachew D."/>
            <person name="Tripathi L."/>
            <person name="Tesfaye K."/>
            <person name="Chala A."/>
            <person name="Farbos A."/>
            <person name="O'Neill P."/>
            <person name="Moore K."/>
            <person name="Grant M."/>
            <person name="Studholme D.J."/>
        </authorList>
    </citation>
    <scope>NUCLEOTIDE SEQUENCE [LARGE SCALE GENOMIC DNA]</scope>
    <source>
        <tissue evidence="2">Leaf</tissue>
    </source>
</reference>
<protein>
    <submittedName>
        <fullName evidence="2">Uncharacterized protein</fullName>
    </submittedName>
</protein>
<accession>A0A445MD03</accession>